<dbReference type="GO" id="GO:0005886">
    <property type="term" value="C:plasma membrane"/>
    <property type="evidence" value="ECO:0007669"/>
    <property type="project" value="TreeGrafter"/>
</dbReference>
<evidence type="ECO:0000259" key="13">
    <source>
        <dbReference type="PROSITE" id="PS51547"/>
    </source>
</evidence>
<dbReference type="InterPro" id="IPR011009">
    <property type="entry name" value="Kinase-like_dom_sf"/>
</dbReference>
<dbReference type="InterPro" id="IPR029071">
    <property type="entry name" value="Ubiquitin-like_domsf"/>
</dbReference>
<dbReference type="GO" id="GO:0043491">
    <property type="term" value="P:phosphatidylinositol 3-kinase/protein kinase B signal transduction"/>
    <property type="evidence" value="ECO:0007669"/>
    <property type="project" value="TreeGrafter"/>
</dbReference>
<dbReference type="InterPro" id="IPR003113">
    <property type="entry name" value="PI3K_ABD"/>
</dbReference>
<feature type="domain" description="PI3K/PI4K catalytic" evidence="9">
    <location>
        <begin position="732"/>
        <end position="1006"/>
    </location>
</feature>
<dbReference type="SMART" id="SM00144">
    <property type="entry name" value="PI3K_rbd"/>
    <property type="match status" value="1"/>
</dbReference>
<dbReference type="Pfam" id="PF00454">
    <property type="entry name" value="PI3_PI4_kinase"/>
    <property type="match status" value="1"/>
</dbReference>
<dbReference type="PANTHER" id="PTHR10048:SF35">
    <property type="entry name" value="PHOSPHATIDYLINOSITOL 4,5-BISPHOSPHATE 3-KINASE CATALYTIC SUBUNIT DELTA ISOFORM"/>
    <property type="match status" value="1"/>
</dbReference>
<dbReference type="Gene3D" id="2.60.40.150">
    <property type="entry name" value="C2 domain"/>
    <property type="match status" value="1"/>
</dbReference>
<dbReference type="SUPFAM" id="SSF49562">
    <property type="entry name" value="C2 domain (Calcium/lipid-binding domain, CaLB)"/>
    <property type="match status" value="1"/>
</dbReference>
<organism evidence="14 15">
    <name type="scientific">Astatotilapia calliptera</name>
    <name type="common">Eastern happy</name>
    <name type="synonym">Chromis callipterus</name>
    <dbReference type="NCBI Taxonomy" id="8154"/>
    <lineage>
        <taxon>Eukaryota</taxon>
        <taxon>Metazoa</taxon>
        <taxon>Chordata</taxon>
        <taxon>Craniata</taxon>
        <taxon>Vertebrata</taxon>
        <taxon>Euteleostomi</taxon>
        <taxon>Actinopterygii</taxon>
        <taxon>Neopterygii</taxon>
        <taxon>Teleostei</taxon>
        <taxon>Neoteleostei</taxon>
        <taxon>Acanthomorphata</taxon>
        <taxon>Ovalentaria</taxon>
        <taxon>Cichlomorphae</taxon>
        <taxon>Cichliformes</taxon>
        <taxon>Cichlidae</taxon>
        <taxon>African cichlids</taxon>
        <taxon>Pseudocrenilabrinae</taxon>
        <taxon>Haplochromini</taxon>
        <taxon>Astatotilapia</taxon>
    </lineage>
</organism>
<evidence type="ECO:0000259" key="9">
    <source>
        <dbReference type="PROSITE" id="PS50290"/>
    </source>
</evidence>
<keyword evidence="4" id="KW-0808">Transferase</keyword>
<sequence length="1023" mass="118461">MPPGKYGMQEEWEKEGDQAINMDFLLPTGIFLKFPVSRNDTIKSIKKMVWKNARSEALFCGLGDPDGYVFTCINETAEREELEEESRRISDVRPFMCVLRLVAREGDRVEKLTNAQISLLIGKGLHEFEAQKNDEVNEFRTKMRAFCEEKAQDRQSLPWQKWMEYSFPCELEPCCSLPQSLKTKNIKKIFINVKFEASDVSSSVVVFLSCHDALKKKATVFRLMRQEPEDYTLQVNGRWDFIYGKHPLCQFKYIFSCLRNGQNPHLTMVHYSTVTKCQEEQGRMCNQVYKSRSLSRPPPLPLKKRSTCSFFPPFLFSCSCYSTSLRTLLVVQAGLFHGSELLCKVVTSSEVTVSSEPLWNQKLEFDINVADLPRMSRLCFALYGVIEKTKNETIKFLSLSFQDCPIAWVNTMVFDYKDQLKTGEFHLSTWPCVPDEKSDLLNPMGTVEKNPNVDSAAELLIHFPNIRPHPLYYPPLEKICDMERNGDLSLATKDELKEFMDNKNYTEFFEDEKELLWKLRTEVRDHYPESLSKLLLITKWNKREDVVQMVNLLRNWPDLPAIHALELLDYSFPDPAVRSFTIRCLRKLSDDELLHYLIQLVQVLKYESYLDCDLTTFLLERALSNRRIGHFLFWHLRSETHVASVGLRFGLILEAYCRGNIHHIKLLTKQNEALGKMKALSDFVKLGSQKVTAEDLKQCIRQESYLEALSDLLSPLNPSIILSEIWLVAQKNTQICRFMDSKMKPLWLMFKNPAVEGDMVGIIFKNGDDLRQDMLTLQMIQLMENLWKKEGLDLRMIPYGCLSTGNKMGLIEVVKNSDTIANIQRNSSNSAATAAFNKDALLNWDKLDQAIEEFTLSCAGYCVATYVLGIGDRHNDNIMIRETGQLFHIDFGHFLGNFKRKLGINRERVPFILTYDFVHVIQQGRTNNSEKFERFREYCERAYKILCRNGTLFVNLFAMMKAAGLPELTSFKDIQYLKDSLALGKTEDEALKNFKVKFNEALRESWKTKVNWMMHSLAKDNRP</sequence>
<dbReference type="PROSITE" id="PS51546">
    <property type="entry name" value="PI3K_RBD"/>
    <property type="match status" value="1"/>
</dbReference>
<comment type="similarity">
    <text evidence="2">Belongs to the PI3/PI4-kinase family. Type III PI4K subfamily.</text>
</comment>
<dbReference type="InterPro" id="IPR036940">
    <property type="entry name" value="PI3/4_kinase_cat_sf"/>
</dbReference>
<dbReference type="GO" id="GO:0046934">
    <property type="term" value="F:1-phosphatidylinositol-4,5-bisphosphate 3-kinase activity"/>
    <property type="evidence" value="ECO:0007669"/>
    <property type="project" value="UniProtKB-EC"/>
</dbReference>
<keyword evidence="15" id="KW-1185">Reference proteome</keyword>
<dbReference type="SMART" id="SM00142">
    <property type="entry name" value="PI3K_C2"/>
    <property type="match status" value="1"/>
</dbReference>
<dbReference type="InterPro" id="IPR035892">
    <property type="entry name" value="C2_domain_sf"/>
</dbReference>
<dbReference type="InterPro" id="IPR000403">
    <property type="entry name" value="PI3/4_kinase_cat_dom"/>
</dbReference>
<dbReference type="GO" id="GO:0005942">
    <property type="term" value="C:phosphatidylinositol 3-kinase complex"/>
    <property type="evidence" value="ECO:0007669"/>
    <property type="project" value="TreeGrafter"/>
</dbReference>
<evidence type="ECO:0000256" key="5">
    <source>
        <dbReference type="ARBA" id="ARBA00022741"/>
    </source>
</evidence>
<dbReference type="PROSITE" id="PS51545">
    <property type="entry name" value="PIK_HELICAL"/>
    <property type="match status" value="1"/>
</dbReference>
<reference evidence="14" key="2">
    <citation type="submission" date="2025-08" db="UniProtKB">
        <authorList>
            <consortium name="Ensembl"/>
        </authorList>
    </citation>
    <scope>IDENTIFICATION</scope>
</reference>
<evidence type="ECO:0000259" key="11">
    <source>
        <dbReference type="PROSITE" id="PS51545"/>
    </source>
</evidence>
<keyword evidence="6" id="KW-0418">Kinase</keyword>
<dbReference type="PROSITE" id="PS00916">
    <property type="entry name" value="PI3_4_KINASE_2"/>
    <property type="match status" value="1"/>
</dbReference>
<dbReference type="FunFam" id="2.60.40.150:FF:000046">
    <property type="entry name" value="Phosphatidylinositol 4,5-bisphosphate 3-kinase catalytic subunit"/>
    <property type="match status" value="1"/>
</dbReference>
<dbReference type="GO" id="GO:0016303">
    <property type="term" value="F:1-phosphatidylinositol-3-kinase activity"/>
    <property type="evidence" value="ECO:0007669"/>
    <property type="project" value="TreeGrafter"/>
</dbReference>
<dbReference type="Pfam" id="PF00794">
    <property type="entry name" value="PI3K_rbd"/>
    <property type="match status" value="1"/>
</dbReference>
<gene>
    <name evidence="14" type="primary">PIK3CD</name>
</gene>
<dbReference type="PROSITE" id="PS50290">
    <property type="entry name" value="PI3_4_KINASE_3"/>
    <property type="match status" value="1"/>
</dbReference>
<accession>A0AAX7T2C9</accession>
<dbReference type="Pfam" id="PF00613">
    <property type="entry name" value="PI3Ka"/>
    <property type="match status" value="1"/>
</dbReference>
<dbReference type="PANTHER" id="PTHR10048">
    <property type="entry name" value="PHOSPHATIDYLINOSITOL KINASE"/>
    <property type="match status" value="1"/>
</dbReference>
<feature type="domain" description="PI3K-ABD" evidence="10">
    <location>
        <begin position="16"/>
        <end position="105"/>
    </location>
</feature>
<dbReference type="SMART" id="SM00143">
    <property type="entry name" value="PI3K_p85B"/>
    <property type="match status" value="1"/>
</dbReference>
<dbReference type="SMART" id="SM00146">
    <property type="entry name" value="PI3Kc"/>
    <property type="match status" value="1"/>
</dbReference>
<dbReference type="Gene3D" id="3.10.20.770">
    <property type="match status" value="1"/>
</dbReference>
<dbReference type="GO" id="GO:0048015">
    <property type="term" value="P:phosphatidylinositol-mediated signaling"/>
    <property type="evidence" value="ECO:0007669"/>
    <property type="project" value="TreeGrafter"/>
</dbReference>
<dbReference type="PROSITE" id="PS00915">
    <property type="entry name" value="PI3_4_KINASE_1"/>
    <property type="match status" value="1"/>
</dbReference>
<dbReference type="GO" id="GO:0005524">
    <property type="term" value="F:ATP binding"/>
    <property type="evidence" value="ECO:0007669"/>
    <property type="project" value="UniProtKB-KW"/>
</dbReference>
<dbReference type="GO" id="GO:0035005">
    <property type="term" value="F:1-phosphatidylinositol-4-phosphate 3-kinase activity"/>
    <property type="evidence" value="ECO:0007669"/>
    <property type="project" value="TreeGrafter"/>
</dbReference>
<reference evidence="14" key="1">
    <citation type="submission" date="2018-05" db="EMBL/GenBank/DDBJ databases">
        <authorList>
            <person name="Datahose"/>
        </authorList>
    </citation>
    <scope>NUCLEOTIDE SEQUENCE</scope>
</reference>
<keyword evidence="7" id="KW-0067">ATP-binding</keyword>
<dbReference type="Pfam" id="PF02192">
    <property type="entry name" value="PI3K_p85B"/>
    <property type="match status" value="1"/>
</dbReference>
<evidence type="ECO:0000256" key="4">
    <source>
        <dbReference type="ARBA" id="ARBA00022679"/>
    </source>
</evidence>
<reference evidence="14" key="3">
    <citation type="submission" date="2025-09" db="UniProtKB">
        <authorList>
            <consortium name="Ensembl"/>
        </authorList>
    </citation>
    <scope>IDENTIFICATION</scope>
</reference>
<dbReference type="InterPro" id="IPR042236">
    <property type="entry name" value="PI3K_accessory_sf"/>
</dbReference>
<dbReference type="Ensembl" id="ENSACLT00000068198.1">
    <property type="protein sequence ID" value="ENSACLP00000051039.1"/>
    <property type="gene ID" value="ENSACLG00000025975.2"/>
</dbReference>
<evidence type="ECO:0000313" key="15">
    <source>
        <dbReference type="Proteomes" id="UP000265100"/>
    </source>
</evidence>
<dbReference type="Proteomes" id="UP000265100">
    <property type="component" value="Chromosome 20"/>
</dbReference>
<evidence type="ECO:0000313" key="14">
    <source>
        <dbReference type="Ensembl" id="ENSACLP00000051039.1"/>
    </source>
</evidence>
<evidence type="ECO:0000256" key="2">
    <source>
        <dbReference type="ARBA" id="ARBA00006209"/>
    </source>
</evidence>
<dbReference type="Gene3D" id="1.25.40.70">
    <property type="entry name" value="Phosphatidylinositol 3-kinase, accessory domain (PIK)"/>
    <property type="match status" value="1"/>
</dbReference>
<comment type="catalytic activity">
    <reaction evidence="8">
        <text>a 1,2-diacyl-sn-glycero-3-phospho-(1D-myo-inositol-4,5-bisphosphate) + ATP = a 1,2-diacyl-sn-glycero-3-phospho-(1D-myo-inositol-3,4,5-trisphosphate) + ADP + H(+)</text>
        <dbReference type="Rhea" id="RHEA:21292"/>
        <dbReference type="ChEBI" id="CHEBI:15378"/>
        <dbReference type="ChEBI" id="CHEBI:30616"/>
        <dbReference type="ChEBI" id="CHEBI:57836"/>
        <dbReference type="ChEBI" id="CHEBI:58456"/>
        <dbReference type="ChEBI" id="CHEBI:456216"/>
        <dbReference type="EC" id="2.7.1.153"/>
    </reaction>
    <physiologicalReaction direction="left-to-right" evidence="8">
        <dbReference type="Rhea" id="RHEA:21293"/>
    </physiologicalReaction>
</comment>
<dbReference type="FunFam" id="1.10.1070.11:FF:000001">
    <property type="entry name" value="Phosphatidylinositol 4,5-bisphosphate 3-kinase catalytic subunit"/>
    <property type="match status" value="1"/>
</dbReference>
<dbReference type="InterPro" id="IPR000341">
    <property type="entry name" value="PI3K_Ras-bd_dom"/>
</dbReference>
<keyword evidence="5" id="KW-0547">Nucleotide-binding</keyword>
<dbReference type="Pfam" id="PF00792">
    <property type="entry name" value="PI3K_C2"/>
    <property type="match status" value="1"/>
</dbReference>
<feature type="domain" description="PIK helical" evidence="11">
    <location>
        <begin position="482"/>
        <end position="659"/>
    </location>
</feature>
<dbReference type="SUPFAM" id="SSF56112">
    <property type="entry name" value="Protein kinase-like (PK-like)"/>
    <property type="match status" value="1"/>
</dbReference>
<dbReference type="InterPro" id="IPR002420">
    <property type="entry name" value="PI3K-type_C2_dom"/>
</dbReference>
<protein>
    <recommendedName>
        <fullName evidence="3">phosphatidylinositol-4,5-bisphosphate 3-kinase</fullName>
        <ecNumber evidence="3">2.7.1.153</ecNumber>
    </recommendedName>
</protein>
<dbReference type="Gene3D" id="1.10.1070.11">
    <property type="entry name" value="Phosphatidylinositol 3-/4-kinase, catalytic domain"/>
    <property type="match status" value="1"/>
</dbReference>
<dbReference type="InterPro" id="IPR018936">
    <property type="entry name" value="PI3/4_kinase_CS"/>
</dbReference>
<dbReference type="SUPFAM" id="SSF48371">
    <property type="entry name" value="ARM repeat"/>
    <property type="match status" value="1"/>
</dbReference>
<evidence type="ECO:0000259" key="12">
    <source>
        <dbReference type="PROSITE" id="PS51546"/>
    </source>
</evidence>
<dbReference type="GO" id="GO:0016477">
    <property type="term" value="P:cell migration"/>
    <property type="evidence" value="ECO:0007669"/>
    <property type="project" value="TreeGrafter"/>
</dbReference>
<proteinExistence type="inferred from homology"/>
<dbReference type="SMART" id="SM00145">
    <property type="entry name" value="PI3Ka"/>
    <property type="match status" value="1"/>
</dbReference>
<dbReference type="InterPro" id="IPR001263">
    <property type="entry name" value="PI3K_accessory_dom"/>
</dbReference>
<dbReference type="EC" id="2.7.1.153" evidence="3"/>
<name>A0AAX7T2C9_ASTCA</name>
<evidence type="ECO:0000256" key="6">
    <source>
        <dbReference type="ARBA" id="ARBA00022777"/>
    </source>
</evidence>
<evidence type="ECO:0000259" key="10">
    <source>
        <dbReference type="PROSITE" id="PS51544"/>
    </source>
</evidence>
<dbReference type="PROSITE" id="PS51544">
    <property type="entry name" value="PI3K_ABD"/>
    <property type="match status" value="1"/>
</dbReference>
<feature type="domain" description="PI3K-RBD" evidence="12">
    <location>
        <begin position="182"/>
        <end position="270"/>
    </location>
</feature>
<dbReference type="GeneTree" id="ENSGT00940000159079"/>
<evidence type="ECO:0000256" key="1">
    <source>
        <dbReference type="ARBA" id="ARBA00004805"/>
    </source>
</evidence>
<dbReference type="AlphaFoldDB" id="A0AAX7T2C9"/>
<dbReference type="SUPFAM" id="SSF54236">
    <property type="entry name" value="Ubiquitin-like"/>
    <property type="match status" value="1"/>
</dbReference>
<dbReference type="InterPro" id="IPR015433">
    <property type="entry name" value="PI3/4_kinase"/>
</dbReference>
<evidence type="ECO:0000256" key="3">
    <source>
        <dbReference type="ARBA" id="ARBA00012010"/>
    </source>
</evidence>
<dbReference type="PROSITE" id="PS51547">
    <property type="entry name" value="C2_PI3K"/>
    <property type="match status" value="1"/>
</dbReference>
<dbReference type="Gene3D" id="3.30.1010.10">
    <property type="entry name" value="Phosphatidylinositol 3-kinase Catalytic Subunit, Chain A, domain 4"/>
    <property type="match status" value="1"/>
</dbReference>
<dbReference type="GO" id="GO:0005737">
    <property type="term" value="C:cytoplasm"/>
    <property type="evidence" value="ECO:0007669"/>
    <property type="project" value="TreeGrafter"/>
</dbReference>
<dbReference type="InterPro" id="IPR016024">
    <property type="entry name" value="ARM-type_fold"/>
</dbReference>
<comment type="pathway">
    <text evidence="1">Phospholipid metabolism; phosphatidylinositol phosphate biosynthesis.</text>
</comment>
<evidence type="ECO:0000256" key="8">
    <source>
        <dbReference type="ARBA" id="ARBA00023981"/>
    </source>
</evidence>
<feature type="domain" description="C2 PI3K-type" evidence="13">
    <location>
        <begin position="306"/>
        <end position="464"/>
    </location>
</feature>
<evidence type="ECO:0000256" key="7">
    <source>
        <dbReference type="ARBA" id="ARBA00022840"/>
    </source>
</evidence>